<protein>
    <submittedName>
        <fullName evidence="1">Uncharacterized protein</fullName>
    </submittedName>
</protein>
<evidence type="ECO:0000313" key="2">
    <source>
        <dbReference type="Proteomes" id="UP001164250"/>
    </source>
</evidence>
<proteinExistence type="predicted"/>
<evidence type="ECO:0000313" key="1">
    <source>
        <dbReference type="EMBL" id="KAJ0113010.1"/>
    </source>
</evidence>
<keyword evidence="2" id="KW-1185">Reference proteome</keyword>
<gene>
    <name evidence="1" type="ORF">Patl1_03639</name>
</gene>
<dbReference type="Proteomes" id="UP001164250">
    <property type="component" value="Chromosome 1"/>
</dbReference>
<accession>A0ACC1CBV5</accession>
<sequence>MIPKSSSLLILPHSLSLILLGEISKKKKKKKKGKEREGKMFTCIACTKQMADGGEEVEGARGSGTPSTKEAVKSLTAQIKDMALKFSGRQCKPCTGSSSYKKGQRPYPDYDVASEGVPYPYLGGGSSSSTPAWDFTRPGHHPTGRSDTRFTGAFGGGGMDTASVQSCDVVLDDEDESKEWMAQVEPGVHITFVSLPNGGNDLKRIRFRYAI</sequence>
<comment type="caution">
    <text evidence="1">The sequence shown here is derived from an EMBL/GenBank/DDBJ whole genome shotgun (WGS) entry which is preliminary data.</text>
</comment>
<dbReference type="EMBL" id="CM047897">
    <property type="protein sequence ID" value="KAJ0113010.1"/>
    <property type="molecule type" value="Genomic_DNA"/>
</dbReference>
<name>A0ACC1CBV5_9ROSI</name>
<organism evidence="1 2">
    <name type="scientific">Pistacia atlantica</name>
    <dbReference type="NCBI Taxonomy" id="434234"/>
    <lineage>
        <taxon>Eukaryota</taxon>
        <taxon>Viridiplantae</taxon>
        <taxon>Streptophyta</taxon>
        <taxon>Embryophyta</taxon>
        <taxon>Tracheophyta</taxon>
        <taxon>Spermatophyta</taxon>
        <taxon>Magnoliopsida</taxon>
        <taxon>eudicotyledons</taxon>
        <taxon>Gunneridae</taxon>
        <taxon>Pentapetalae</taxon>
        <taxon>rosids</taxon>
        <taxon>malvids</taxon>
        <taxon>Sapindales</taxon>
        <taxon>Anacardiaceae</taxon>
        <taxon>Pistacia</taxon>
    </lineage>
</organism>
<reference evidence="2" key="1">
    <citation type="journal article" date="2023" name="G3 (Bethesda)">
        <title>Genome assembly and association tests identify interacting loci associated with vigor, precocity, and sex in interspecific pistachio rootstocks.</title>
        <authorList>
            <person name="Palmer W."/>
            <person name="Jacygrad E."/>
            <person name="Sagayaradj S."/>
            <person name="Cavanaugh K."/>
            <person name="Han R."/>
            <person name="Bertier L."/>
            <person name="Beede B."/>
            <person name="Kafkas S."/>
            <person name="Golino D."/>
            <person name="Preece J."/>
            <person name="Michelmore R."/>
        </authorList>
    </citation>
    <scope>NUCLEOTIDE SEQUENCE [LARGE SCALE GENOMIC DNA]</scope>
</reference>